<name>A0A6N9SZW2_9HYPH</name>
<dbReference type="Gene3D" id="3.40.50.150">
    <property type="entry name" value="Vaccinia Virus protein VP39"/>
    <property type="match status" value="1"/>
</dbReference>
<dbReference type="GO" id="GO:0008757">
    <property type="term" value="F:S-adenosylmethionine-dependent methyltransferase activity"/>
    <property type="evidence" value="ECO:0007669"/>
    <property type="project" value="InterPro"/>
</dbReference>
<evidence type="ECO:0000313" key="2">
    <source>
        <dbReference type="EMBL" id="NDW04371.1"/>
    </source>
</evidence>
<accession>A0A6N9SZW2</accession>
<organism evidence="2 3">
    <name type="scientific">Jiella pacifica</name>
    <dbReference type="NCBI Taxonomy" id="2696469"/>
    <lineage>
        <taxon>Bacteria</taxon>
        <taxon>Pseudomonadati</taxon>
        <taxon>Pseudomonadota</taxon>
        <taxon>Alphaproteobacteria</taxon>
        <taxon>Hyphomicrobiales</taxon>
        <taxon>Aurantimonadaceae</taxon>
        <taxon>Jiella</taxon>
    </lineage>
</organism>
<evidence type="ECO:0000259" key="1">
    <source>
        <dbReference type="Pfam" id="PF08241"/>
    </source>
</evidence>
<sequence>MRSVQDILRVASRFARTGRLRAEFAGSAAYWEERYARGGNSGAGSYGRLAVFKAETLDAFMDRHRIESVIEFGCGDGSQLEMLECPDYLGVDVSATAVEACRRRFQDDGRKRFCQLSDYDGSLAEMTLSLDVVYHLVEDAVFERYMETLFDAASRFVAVYASNHEAPGPSVHVRHRRFTDWVEQNRSQWRLCAVVKNRYPALRGAPDESFADFYFFERLPGGESPGAAGASR</sequence>
<dbReference type="Proteomes" id="UP000469011">
    <property type="component" value="Unassembled WGS sequence"/>
</dbReference>
<proteinExistence type="predicted"/>
<dbReference type="AlphaFoldDB" id="A0A6N9SZW2"/>
<evidence type="ECO:0000313" key="3">
    <source>
        <dbReference type="Proteomes" id="UP000469011"/>
    </source>
</evidence>
<gene>
    <name evidence="2" type="ORF">GTK09_08000</name>
</gene>
<dbReference type="RefSeq" id="WP_163462562.1">
    <property type="nucleotide sequence ID" value="NZ_JAAAMG010000005.1"/>
</dbReference>
<dbReference type="Pfam" id="PF08241">
    <property type="entry name" value="Methyltransf_11"/>
    <property type="match status" value="1"/>
</dbReference>
<dbReference type="InterPro" id="IPR013216">
    <property type="entry name" value="Methyltransf_11"/>
</dbReference>
<protein>
    <recommendedName>
        <fullName evidence="1">Methyltransferase type 11 domain-containing protein</fullName>
    </recommendedName>
</protein>
<keyword evidence="3" id="KW-1185">Reference proteome</keyword>
<reference evidence="2 3" key="1">
    <citation type="submission" date="2020-01" db="EMBL/GenBank/DDBJ databases">
        <title>Jiella pacifica sp. nov.</title>
        <authorList>
            <person name="Xue Z."/>
            <person name="Zhu S."/>
            <person name="Chen J."/>
            <person name="Yang J."/>
        </authorList>
    </citation>
    <scope>NUCLEOTIDE SEQUENCE [LARGE SCALE GENOMIC DNA]</scope>
    <source>
        <strain evidence="2 3">40Bstr34</strain>
    </source>
</reference>
<dbReference type="SUPFAM" id="SSF53335">
    <property type="entry name" value="S-adenosyl-L-methionine-dependent methyltransferases"/>
    <property type="match status" value="1"/>
</dbReference>
<comment type="caution">
    <text evidence="2">The sequence shown here is derived from an EMBL/GenBank/DDBJ whole genome shotgun (WGS) entry which is preliminary data.</text>
</comment>
<dbReference type="EMBL" id="JAAAMG010000005">
    <property type="protein sequence ID" value="NDW04371.1"/>
    <property type="molecule type" value="Genomic_DNA"/>
</dbReference>
<feature type="domain" description="Methyltransferase type 11" evidence="1">
    <location>
        <begin position="71"/>
        <end position="135"/>
    </location>
</feature>
<dbReference type="InterPro" id="IPR029063">
    <property type="entry name" value="SAM-dependent_MTases_sf"/>
</dbReference>